<dbReference type="GO" id="GO:0006310">
    <property type="term" value="P:DNA recombination"/>
    <property type="evidence" value="ECO:0007669"/>
    <property type="project" value="InterPro"/>
</dbReference>
<sequence>MDETEREEPWRGSGATKGRQIGSRSEFLILEVTSQSRVYKQKLDRLLRTELRVRPRHGEFEVEILIDLNRDYPAIDLDNVAKAVLDGIKGAVFFDDSQVMRLVVEKRWAQSERVQVRAWPRQD</sequence>
<dbReference type="InterPro" id="IPR036614">
    <property type="entry name" value="RusA-like_sf"/>
</dbReference>
<dbReference type="Proteomes" id="UP000245086">
    <property type="component" value="Unassembled WGS sequence"/>
</dbReference>
<dbReference type="Gene3D" id="3.30.1330.70">
    <property type="entry name" value="Holliday junction resolvase RusA"/>
    <property type="match status" value="1"/>
</dbReference>
<dbReference type="Pfam" id="PF05866">
    <property type="entry name" value="RusA"/>
    <property type="match status" value="1"/>
</dbReference>
<dbReference type="GO" id="GO:0000287">
    <property type="term" value="F:magnesium ion binding"/>
    <property type="evidence" value="ECO:0007669"/>
    <property type="project" value="InterPro"/>
</dbReference>
<name>A0A2P2EB16_9PROT</name>
<reference evidence="1 2" key="1">
    <citation type="journal article" date="2018" name="Genome Announc.">
        <title>Draft Genome Sequence of "Candidatus Phycosocius bacilliformis," an Alphaproteobacterial Ectosymbiont of the Hydrocarbon-Producing Green Alga Botryococcus braunii.</title>
        <authorList>
            <person name="Tanabe Y."/>
            <person name="Yamaguchi H."/>
            <person name="Watanabe M.M."/>
        </authorList>
    </citation>
    <scope>NUCLEOTIDE SEQUENCE [LARGE SCALE GENOMIC DNA]</scope>
    <source>
        <strain evidence="1 2">BOTRYCO-2</strain>
    </source>
</reference>
<dbReference type="GO" id="GO:0006281">
    <property type="term" value="P:DNA repair"/>
    <property type="evidence" value="ECO:0007669"/>
    <property type="project" value="InterPro"/>
</dbReference>
<organism evidence="1 2">
    <name type="scientific">Candidatus Phycosocius bacilliformis</name>
    <dbReference type="NCBI Taxonomy" id="1445552"/>
    <lineage>
        <taxon>Bacteria</taxon>
        <taxon>Pseudomonadati</taxon>
        <taxon>Pseudomonadota</taxon>
        <taxon>Alphaproteobacteria</taxon>
        <taxon>Caulobacterales</taxon>
        <taxon>Caulobacterales incertae sedis</taxon>
        <taxon>Candidatus Phycosocius</taxon>
    </lineage>
</organism>
<gene>
    <name evidence="1" type="ORF">PbB2_01940</name>
</gene>
<proteinExistence type="predicted"/>
<evidence type="ECO:0000313" key="2">
    <source>
        <dbReference type="Proteomes" id="UP000245086"/>
    </source>
</evidence>
<dbReference type="OrthoDB" id="7172959at2"/>
<accession>A0A2P2EB16</accession>
<keyword evidence="2" id="KW-1185">Reference proteome</keyword>
<evidence type="ECO:0000313" key="1">
    <source>
        <dbReference type="EMBL" id="GBF58267.1"/>
    </source>
</evidence>
<dbReference type="EMBL" id="BFBR01000005">
    <property type="protein sequence ID" value="GBF58267.1"/>
    <property type="molecule type" value="Genomic_DNA"/>
</dbReference>
<comment type="caution">
    <text evidence="1">The sequence shown here is derived from an EMBL/GenBank/DDBJ whole genome shotgun (WGS) entry which is preliminary data.</text>
</comment>
<dbReference type="AlphaFoldDB" id="A0A2P2EB16"/>
<protein>
    <submittedName>
        <fullName evidence="1">Uncharacterized protein</fullName>
    </submittedName>
</protein>
<dbReference type="RefSeq" id="WP_108985118.1">
    <property type="nucleotide sequence ID" value="NZ_BFBR01000005.1"/>
</dbReference>
<dbReference type="SUPFAM" id="SSF103084">
    <property type="entry name" value="Holliday junction resolvase RusA"/>
    <property type="match status" value="1"/>
</dbReference>
<dbReference type="InterPro" id="IPR008822">
    <property type="entry name" value="Endonuclease_RusA-like"/>
</dbReference>